<proteinExistence type="predicted"/>
<keyword evidence="1" id="KW-0812">Transmembrane</keyword>
<evidence type="ECO:0000313" key="2">
    <source>
        <dbReference type="EMBL" id="MDT9591449.1"/>
    </source>
</evidence>
<feature type="transmembrane region" description="Helical" evidence="1">
    <location>
        <begin position="61"/>
        <end position="82"/>
    </location>
</feature>
<protein>
    <submittedName>
        <fullName evidence="2">DUF4383 domain-containing protein</fullName>
    </submittedName>
</protein>
<comment type="caution">
    <text evidence="2">The sequence shown here is derived from an EMBL/GenBank/DDBJ whole genome shotgun (WGS) entry which is preliminary data.</text>
</comment>
<gene>
    <name evidence="2" type="ORF">RDV89_00120</name>
</gene>
<sequence>MSARHVDTPTRPAVRFLRTSALVVGVVFGLIGVLGFVPGVVTDHDRLELWGHHTDAKLLGLFSVSVLHNVLHLLFAVLGVLASRRAPWSAAYLVYGGLSYAAVWVYGLAVGGGHGDVVGLNDADNWLHLGLTLGMTALGIAGYRWWRGGIGGDVPIRALGST</sequence>
<keyword evidence="1" id="KW-1133">Transmembrane helix</keyword>
<reference evidence="2 3" key="1">
    <citation type="submission" date="2023-08" db="EMBL/GenBank/DDBJ databases">
        <title>Nocardioides seae sp. nov., a bacterium isolated from a soil.</title>
        <authorList>
            <person name="Wang X."/>
        </authorList>
    </citation>
    <scope>NUCLEOTIDE SEQUENCE [LARGE SCALE GENOMIC DNA]</scope>
    <source>
        <strain evidence="2 3">YZH12</strain>
    </source>
</reference>
<feature type="transmembrane region" description="Helical" evidence="1">
    <location>
        <begin position="21"/>
        <end position="41"/>
    </location>
</feature>
<evidence type="ECO:0000256" key="1">
    <source>
        <dbReference type="SAM" id="Phobius"/>
    </source>
</evidence>
<feature type="transmembrane region" description="Helical" evidence="1">
    <location>
        <begin position="126"/>
        <end position="146"/>
    </location>
</feature>
<dbReference type="EMBL" id="JAVYII010000001">
    <property type="protein sequence ID" value="MDT9591449.1"/>
    <property type="molecule type" value="Genomic_DNA"/>
</dbReference>
<name>A0ABU3PQF3_9ACTN</name>
<keyword evidence="3" id="KW-1185">Reference proteome</keyword>
<dbReference type="Pfam" id="PF14325">
    <property type="entry name" value="DUF4383"/>
    <property type="match status" value="1"/>
</dbReference>
<feature type="transmembrane region" description="Helical" evidence="1">
    <location>
        <begin position="89"/>
        <end position="106"/>
    </location>
</feature>
<keyword evidence="1" id="KW-0472">Membrane</keyword>
<organism evidence="2 3">
    <name type="scientific">Nocardioides imazamoxiresistens</name>
    <dbReference type="NCBI Taxonomy" id="3231893"/>
    <lineage>
        <taxon>Bacteria</taxon>
        <taxon>Bacillati</taxon>
        <taxon>Actinomycetota</taxon>
        <taxon>Actinomycetes</taxon>
        <taxon>Propionibacteriales</taxon>
        <taxon>Nocardioidaceae</taxon>
        <taxon>Nocardioides</taxon>
    </lineage>
</organism>
<dbReference type="RefSeq" id="WP_315730413.1">
    <property type="nucleotide sequence ID" value="NZ_JAVYII010000001.1"/>
</dbReference>
<accession>A0ABU3PQF3</accession>
<dbReference type="Proteomes" id="UP001268542">
    <property type="component" value="Unassembled WGS sequence"/>
</dbReference>
<evidence type="ECO:0000313" key="3">
    <source>
        <dbReference type="Proteomes" id="UP001268542"/>
    </source>
</evidence>